<dbReference type="InterPro" id="IPR006076">
    <property type="entry name" value="FAD-dep_OxRdtase"/>
</dbReference>
<dbReference type="PANTHER" id="PTHR13847:SF287">
    <property type="entry name" value="FAD-DEPENDENT OXIDOREDUCTASE DOMAIN-CONTAINING PROTEIN 1"/>
    <property type="match status" value="1"/>
</dbReference>
<dbReference type="AlphaFoldDB" id="A0A3N1KXE1"/>
<dbReference type="EMBL" id="RJKX01000016">
    <property type="protein sequence ID" value="ROP83429.1"/>
    <property type="molecule type" value="Genomic_DNA"/>
</dbReference>
<evidence type="ECO:0000313" key="3">
    <source>
        <dbReference type="EMBL" id="ROP83429.1"/>
    </source>
</evidence>
<evidence type="ECO:0000313" key="4">
    <source>
        <dbReference type="Proteomes" id="UP000278222"/>
    </source>
</evidence>
<dbReference type="GO" id="GO:0005737">
    <property type="term" value="C:cytoplasm"/>
    <property type="evidence" value="ECO:0007669"/>
    <property type="project" value="TreeGrafter"/>
</dbReference>
<keyword evidence="4" id="KW-1185">Reference proteome</keyword>
<dbReference type="Proteomes" id="UP000278222">
    <property type="component" value="Unassembled WGS sequence"/>
</dbReference>
<dbReference type="SUPFAM" id="SSF54373">
    <property type="entry name" value="FAD-linked reductases, C-terminal domain"/>
    <property type="match status" value="1"/>
</dbReference>
<dbReference type="SUPFAM" id="SSF51905">
    <property type="entry name" value="FAD/NAD(P)-binding domain"/>
    <property type="match status" value="1"/>
</dbReference>
<gene>
    <name evidence="3" type="ORF">EDC65_4076</name>
</gene>
<dbReference type="Gene3D" id="3.50.50.60">
    <property type="entry name" value="FAD/NAD(P)-binding domain"/>
    <property type="match status" value="1"/>
</dbReference>
<evidence type="ECO:0000256" key="1">
    <source>
        <dbReference type="ARBA" id="ARBA00023002"/>
    </source>
</evidence>
<proteinExistence type="predicted"/>
<accession>A0A3N1KXE1</accession>
<name>A0A3N1KXE1_9PROT</name>
<dbReference type="RefSeq" id="WP_170216613.1">
    <property type="nucleotide sequence ID" value="NZ_AP019700.1"/>
</dbReference>
<reference evidence="3 4" key="1">
    <citation type="submission" date="2018-11" db="EMBL/GenBank/DDBJ databases">
        <title>Genomic Encyclopedia of Type Strains, Phase IV (KMG-IV): sequencing the most valuable type-strain genomes for metagenomic binning, comparative biology and taxonomic classification.</title>
        <authorList>
            <person name="Goeker M."/>
        </authorList>
    </citation>
    <scope>NUCLEOTIDE SEQUENCE [LARGE SCALE GENOMIC DNA]</scope>
    <source>
        <strain evidence="3 4">DSM 5900</strain>
    </source>
</reference>
<keyword evidence="1" id="KW-0560">Oxidoreductase</keyword>
<sequence>MTQPTVEADIAILGAGIVGAACAYHLTRRGLKVALVDRAMPTAGTSGACDGYVSISSKKPGLVMAMAAESKRLYPEVVADIGRDVDYRPCGGLLIVEDPASLDELEERAAGVRSYGFDMDYLDRPGMLALEPNLAPDLHGAFRCPGEAIVSPYLMTLGQVARAVDRGAATLWEADPTGFEMAGDRIVAVDTTRGRVRAEQFVFAAGVWSAALGAMVGLDLPVIPRRGELVVTARAPGIATHYLMSANYLLAKADPDAVARSTDPLVRLGHGFCMEVNAQGQCIIGSTRAFVGFDRSTTPDGVAAIVHEAVRRLPALAGVAMLRAFGGLRPYVPDKLPIIGRSGRIANLLVATGHEGDGICLSVVTGEMIADLATGRSPRLDIAALTPDRFPPLDRQAQAVAAA</sequence>
<feature type="domain" description="FAD dependent oxidoreductase" evidence="2">
    <location>
        <begin position="9"/>
        <end position="372"/>
    </location>
</feature>
<evidence type="ECO:0000259" key="2">
    <source>
        <dbReference type="Pfam" id="PF01266"/>
    </source>
</evidence>
<organism evidence="3 4">
    <name type="scientific">Stella humosa</name>
    <dbReference type="NCBI Taxonomy" id="94"/>
    <lineage>
        <taxon>Bacteria</taxon>
        <taxon>Pseudomonadati</taxon>
        <taxon>Pseudomonadota</taxon>
        <taxon>Alphaproteobacteria</taxon>
        <taxon>Rhodospirillales</taxon>
        <taxon>Stellaceae</taxon>
        <taxon>Stella</taxon>
    </lineage>
</organism>
<dbReference type="Gene3D" id="3.30.9.10">
    <property type="entry name" value="D-Amino Acid Oxidase, subunit A, domain 2"/>
    <property type="match status" value="1"/>
</dbReference>
<protein>
    <submittedName>
        <fullName evidence="3">Sarcosine oxidase subunit beta</fullName>
    </submittedName>
</protein>
<dbReference type="InterPro" id="IPR036188">
    <property type="entry name" value="FAD/NAD-bd_sf"/>
</dbReference>
<dbReference type="PANTHER" id="PTHR13847">
    <property type="entry name" value="SARCOSINE DEHYDROGENASE-RELATED"/>
    <property type="match status" value="1"/>
</dbReference>
<dbReference type="GO" id="GO:0016491">
    <property type="term" value="F:oxidoreductase activity"/>
    <property type="evidence" value="ECO:0007669"/>
    <property type="project" value="UniProtKB-KW"/>
</dbReference>
<comment type="caution">
    <text evidence="3">The sequence shown here is derived from an EMBL/GenBank/DDBJ whole genome shotgun (WGS) entry which is preliminary data.</text>
</comment>
<dbReference type="Pfam" id="PF01266">
    <property type="entry name" value="DAO"/>
    <property type="match status" value="1"/>
</dbReference>